<evidence type="ECO:0000313" key="1">
    <source>
        <dbReference type="EMBL" id="UYQ60032.1"/>
    </source>
</evidence>
<keyword evidence="2" id="KW-1185">Reference proteome</keyword>
<dbReference type="Proteomes" id="UP001163878">
    <property type="component" value="Chromosome"/>
</dbReference>
<name>A0ABY6I2D9_STRPE</name>
<proteinExistence type="predicted"/>
<reference evidence="1" key="1">
    <citation type="submission" date="2022-10" db="EMBL/GenBank/DDBJ databases">
        <title>Cytochrome P450 Catalyzes Benzene Ring Formation in the Biosynthesis of Trialkyl-Substituted Aromatic Polyketides.</title>
        <authorList>
            <person name="Zhao E."/>
            <person name="Ge H."/>
        </authorList>
    </citation>
    <scope>NUCLEOTIDE SEQUENCE</scope>
    <source>
        <strain evidence="1">NA0869</strain>
    </source>
</reference>
<dbReference type="EMBL" id="CP107567">
    <property type="protein sequence ID" value="UYQ60032.1"/>
    <property type="molecule type" value="Genomic_DNA"/>
</dbReference>
<accession>A0ABY6I2D9</accession>
<organism evidence="1 2">
    <name type="scientific">Streptomyces peucetius</name>
    <dbReference type="NCBI Taxonomy" id="1950"/>
    <lineage>
        <taxon>Bacteria</taxon>
        <taxon>Bacillati</taxon>
        <taxon>Actinomycetota</taxon>
        <taxon>Actinomycetes</taxon>
        <taxon>Kitasatosporales</taxon>
        <taxon>Streptomycetaceae</taxon>
        <taxon>Streptomyces</taxon>
    </lineage>
</organism>
<dbReference type="RefSeq" id="WP_264241177.1">
    <property type="nucleotide sequence ID" value="NZ_CP107567.1"/>
</dbReference>
<gene>
    <name evidence="1" type="ORF">OGH68_00030</name>
</gene>
<evidence type="ECO:0000313" key="2">
    <source>
        <dbReference type="Proteomes" id="UP001163878"/>
    </source>
</evidence>
<protein>
    <submittedName>
        <fullName evidence="1">Uncharacterized protein</fullName>
    </submittedName>
</protein>
<sequence>MRARLHSIGDGAVATSREIGRTLGPASHDDDLWHAARFLLALAQFVLTARRSGSRRVGMGFHSGTAVLACGAFRSASSFSLSSFRASVAQAKTHCTPRDLSGRPGGRWASSS</sequence>